<dbReference type="PANTHER" id="PTHR22550:SF5">
    <property type="entry name" value="LEUCINE ZIPPER PROTEIN 4"/>
    <property type="match status" value="1"/>
</dbReference>
<dbReference type="PROSITE" id="PS50234">
    <property type="entry name" value="VWFA"/>
    <property type="match status" value="1"/>
</dbReference>
<keyword evidence="4 5" id="KW-0472">Membrane</keyword>
<keyword evidence="1" id="KW-1003">Cell membrane</keyword>
<dbReference type="InterPro" id="IPR036465">
    <property type="entry name" value="vWFA_dom_sf"/>
</dbReference>
<dbReference type="Proteomes" id="UP000319383">
    <property type="component" value="Chromosome"/>
</dbReference>
<evidence type="ECO:0000256" key="4">
    <source>
        <dbReference type="ARBA" id="ARBA00023136"/>
    </source>
</evidence>
<dbReference type="InterPro" id="IPR011933">
    <property type="entry name" value="Double_TM_dom"/>
</dbReference>
<sequence>MFTTASSWFLILLAAVPFVAWYVLRKRKTTSVAFSDTSGLQNLPKTWKQRLAWVPPALRIAAVVLLIVALARPQEGRKQTVSESEGIAIEMVVDRSGSMQAMDFEVEGQPVDRLTAVKDVAGKFITGGEALEGRFSDLIGLVTFARHADGISPPTLDHPFLVAQLNQSEIVDDRNEDGTAIGDAMGLAVEKLTALDNDRDDKVKSKVMILLTDGENNAGDVNPIQAAELAATLGVKIYTIGVGTQGQAPVPVVDPFTGRKEYRMMEVNIDEETLTKVAELTGGNYFRATDTASLAAIYEKIDELEKSRVEEKQYVDYREWAIEPVQVAGMKMPPLVLLALFALVAQVVLSHTMFRRLV</sequence>
<evidence type="ECO:0000256" key="3">
    <source>
        <dbReference type="ARBA" id="ARBA00022989"/>
    </source>
</evidence>
<feature type="transmembrane region" description="Helical" evidence="5">
    <location>
        <begin position="335"/>
        <end position="354"/>
    </location>
</feature>
<dbReference type="Pfam" id="PF07584">
    <property type="entry name" value="BatA"/>
    <property type="match status" value="1"/>
</dbReference>
<protein>
    <submittedName>
        <fullName evidence="7">von Willebrand factor type A domain protein</fullName>
    </submittedName>
</protein>
<evidence type="ECO:0000256" key="5">
    <source>
        <dbReference type="SAM" id="Phobius"/>
    </source>
</evidence>
<dbReference type="Gene3D" id="3.40.50.410">
    <property type="entry name" value="von Willebrand factor, type A domain"/>
    <property type="match status" value="1"/>
</dbReference>
<dbReference type="InterPro" id="IPR024163">
    <property type="entry name" value="Aerotolerance_reg_N"/>
</dbReference>
<keyword evidence="3 5" id="KW-1133">Transmembrane helix</keyword>
<feature type="transmembrane region" description="Helical" evidence="5">
    <location>
        <begin position="6"/>
        <end position="24"/>
    </location>
</feature>
<dbReference type="NCBIfam" id="TIGR02226">
    <property type="entry name" value="two_anch"/>
    <property type="match status" value="1"/>
</dbReference>
<evidence type="ECO:0000313" key="8">
    <source>
        <dbReference type="Proteomes" id="UP000319383"/>
    </source>
</evidence>
<feature type="transmembrane region" description="Helical" evidence="5">
    <location>
        <begin position="51"/>
        <end position="71"/>
    </location>
</feature>
<dbReference type="InterPro" id="IPR002035">
    <property type="entry name" value="VWF_A"/>
</dbReference>
<dbReference type="PANTHER" id="PTHR22550">
    <property type="entry name" value="SPORE GERMINATION PROTEIN"/>
    <property type="match status" value="1"/>
</dbReference>
<gene>
    <name evidence="7" type="ORF">Mal52_58120</name>
</gene>
<feature type="domain" description="VWFA" evidence="6">
    <location>
        <begin position="88"/>
        <end position="301"/>
    </location>
</feature>
<evidence type="ECO:0000259" key="6">
    <source>
        <dbReference type="PROSITE" id="PS50234"/>
    </source>
</evidence>
<evidence type="ECO:0000256" key="1">
    <source>
        <dbReference type="ARBA" id="ARBA00022475"/>
    </source>
</evidence>
<dbReference type="SUPFAM" id="SSF53300">
    <property type="entry name" value="vWA-like"/>
    <property type="match status" value="1"/>
</dbReference>
<name>A0A517ZXS4_9PLAN</name>
<dbReference type="EMBL" id="CP036276">
    <property type="protein sequence ID" value="QDU47284.1"/>
    <property type="molecule type" value="Genomic_DNA"/>
</dbReference>
<dbReference type="SMART" id="SM00327">
    <property type="entry name" value="VWA"/>
    <property type="match status" value="1"/>
</dbReference>
<accession>A0A517ZXS4</accession>
<reference evidence="7 8" key="1">
    <citation type="submission" date="2019-02" db="EMBL/GenBank/DDBJ databases">
        <title>Deep-cultivation of Planctomycetes and their phenomic and genomic characterization uncovers novel biology.</title>
        <authorList>
            <person name="Wiegand S."/>
            <person name="Jogler M."/>
            <person name="Boedeker C."/>
            <person name="Pinto D."/>
            <person name="Vollmers J."/>
            <person name="Rivas-Marin E."/>
            <person name="Kohn T."/>
            <person name="Peeters S.H."/>
            <person name="Heuer A."/>
            <person name="Rast P."/>
            <person name="Oberbeckmann S."/>
            <person name="Bunk B."/>
            <person name="Jeske O."/>
            <person name="Meyerdierks A."/>
            <person name="Storesund J.E."/>
            <person name="Kallscheuer N."/>
            <person name="Luecker S."/>
            <person name="Lage O.M."/>
            <person name="Pohl T."/>
            <person name="Merkel B.J."/>
            <person name="Hornburger P."/>
            <person name="Mueller R.-W."/>
            <person name="Bruemmer F."/>
            <person name="Labrenz M."/>
            <person name="Spormann A.M."/>
            <person name="Op den Camp H."/>
            <person name="Overmann J."/>
            <person name="Amann R."/>
            <person name="Jetten M.S.M."/>
            <person name="Mascher T."/>
            <person name="Medema M.H."/>
            <person name="Devos D.P."/>
            <person name="Kaster A.-K."/>
            <person name="Ovreas L."/>
            <person name="Rohde M."/>
            <person name="Galperin M.Y."/>
            <person name="Jogler C."/>
        </authorList>
    </citation>
    <scope>NUCLEOTIDE SEQUENCE [LARGE SCALE GENOMIC DNA]</scope>
    <source>
        <strain evidence="7 8">Mal52</strain>
    </source>
</reference>
<dbReference type="Pfam" id="PF00092">
    <property type="entry name" value="VWA"/>
    <property type="match status" value="1"/>
</dbReference>
<dbReference type="RefSeq" id="WP_145380061.1">
    <property type="nucleotide sequence ID" value="NZ_CP036276.1"/>
</dbReference>
<dbReference type="InterPro" id="IPR050768">
    <property type="entry name" value="UPF0353/GerABKA_families"/>
</dbReference>
<evidence type="ECO:0000313" key="7">
    <source>
        <dbReference type="EMBL" id="QDU47284.1"/>
    </source>
</evidence>
<proteinExistence type="predicted"/>
<keyword evidence="8" id="KW-1185">Reference proteome</keyword>
<evidence type="ECO:0000256" key="2">
    <source>
        <dbReference type="ARBA" id="ARBA00022692"/>
    </source>
</evidence>
<keyword evidence="2 5" id="KW-0812">Transmembrane</keyword>
<dbReference type="KEGG" id="sdyn:Mal52_58120"/>
<dbReference type="AlphaFoldDB" id="A0A517ZXS4"/>
<organism evidence="7 8">
    <name type="scientific">Symmachiella dynata</name>
    <dbReference type="NCBI Taxonomy" id="2527995"/>
    <lineage>
        <taxon>Bacteria</taxon>
        <taxon>Pseudomonadati</taxon>
        <taxon>Planctomycetota</taxon>
        <taxon>Planctomycetia</taxon>
        <taxon>Planctomycetales</taxon>
        <taxon>Planctomycetaceae</taxon>
        <taxon>Symmachiella</taxon>
    </lineage>
</organism>